<dbReference type="STRING" id="139420.A0A371CQ17"/>
<proteinExistence type="predicted"/>
<name>A0A371CQ17_9APHY</name>
<dbReference type="Pfam" id="PF12146">
    <property type="entry name" value="Hydrolase_4"/>
    <property type="match status" value="1"/>
</dbReference>
<evidence type="ECO:0000259" key="1">
    <source>
        <dbReference type="Pfam" id="PF12146"/>
    </source>
</evidence>
<accession>A0A371CQ17</accession>
<dbReference type="OrthoDB" id="10249433at2759"/>
<dbReference type="InterPro" id="IPR022742">
    <property type="entry name" value="Hydrolase_4"/>
</dbReference>
<protein>
    <submittedName>
        <fullName evidence="2">Lysophospholipase</fullName>
    </submittedName>
</protein>
<gene>
    <name evidence="2" type="ORF">OH76DRAFT_1362939</name>
</gene>
<feature type="domain" description="Serine aminopeptidase S33" evidence="1">
    <location>
        <begin position="29"/>
        <end position="281"/>
    </location>
</feature>
<dbReference type="Gene3D" id="3.40.50.1820">
    <property type="entry name" value="alpha/beta hydrolase"/>
    <property type="match status" value="1"/>
</dbReference>
<dbReference type="EMBL" id="KZ857486">
    <property type="protein sequence ID" value="RDX42361.1"/>
    <property type="molecule type" value="Genomic_DNA"/>
</dbReference>
<reference evidence="2 3" key="1">
    <citation type="journal article" date="2018" name="Biotechnol. Biofuels">
        <title>Integrative visual omics of the white-rot fungus Polyporus brumalis exposes the biotechnological potential of its oxidative enzymes for delignifying raw plant biomass.</title>
        <authorList>
            <person name="Miyauchi S."/>
            <person name="Rancon A."/>
            <person name="Drula E."/>
            <person name="Hage H."/>
            <person name="Chaduli D."/>
            <person name="Favel A."/>
            <person name="Grisel S."/>
            <person name="Henrissat B."/>
            <person name="Herpoel-Gimbert I."/>
            <person name="Ruiz-Duenas F.J."/>
            <person name="Chevret D."/>
            <person name="Hainaut M."/>
            <person name="Lin J."/>
            <person name="Wang M."/>
            <person name="Pangilinan J."/>
            <person name="Lipzen A."/>
            <person name="Lesage-Meessen L."/>
            <person name="Navarro D."/>
            <person name="Riley R."/>
            <person name="Grigoriev I.V."/>
            <person name="Zhou S."/>
            <person name="Raouche S."/>
            <person name="Rosso M.N."/>
        </authorList>
    </citation>
    <scope>NUCLEOTIDE SEQUENCE [LARGE SCALE GENOMIC DNA]</scope>
    <source>
        <strain evidence="2 3">BRFM 1820</strain>
    </source>
</reference>
<organism evidence="2 3">
    <name type="scientific">Lentinus brumalis</name>
    <dbReference type="NCBI Taxonomy" id="2498619"/>
    <lineage>
        <taxon>Eukaryota</taxon>
        <taxon>Fungi</taxon>
        <taxon>Dikarya</taxon>
        <taxon>Basidiomycota</taxon>
        <taxon>Agaricomycotina</taxon>
        <taxon>Agaricomycetes</taxon>
        <taxon>Polyporales</taxon>
        <taxon>Polyporaceae</taxon>
        <taxon>Lentinus</taxon>
    </lineage>
</organism>
<dbReference type="SUPFAM" id="SSF53474">
    <property type="entry name" value="alpha/beta-Hydrolases"/>
    <property type="match status" value="1"/>
</dbReference>
<dbReference type="InterPro" id="IPR029058">
    <property type="entry name" value="AB_hydrolase_fold"/>
</dbReference>
<evidence type="ECO:0000313" key="2">
    <source>
        <dbReference type="EMBL" id="RDX42361.1"/>
    </source>
</evidence>
<evidence type="ECO:0000313" key="3">
    <source>
        <dbReference type="Proteomes" id="UP000256964"/>
    </source>
</evidence>
<dbReference type="InterPro" id="IPR051044">
    <property type="entry name" value="MAG_DAG_Lipase"/>
</dbReference>
<dbReference type="PANTHER" id="PTHR11614">
    <property type="entry name" value="PHOSPHOLIPASE-RELATED"/>
    <property type="match status" value="1"/>
</dbReference>
<sequence length="312" mass="34373">MSPEAPHVVEWLDGPGGHRFHTHTFSATQPKAVVIFVHGFADHIGRYTDFLSKFPPSGITVFAYDLRGFGLTALDEDNRSPEAAFGKTSTLQEQEDMEWWLKHVALKYPLIPVFLMGHSMGGASVCALVTRTEPPPSPETVDMVSGVITNAPLFELTEPIPVWLKVIATAIAALFPNLPFPARMVEDRFSRDPAVVQALLADPLRKHYGRSRGLVDMMDQPHGVLQTECAILPLCSSHSLIGTTSQANSIASGLAFYEQLPVDDKKLFTYEGARHDLFHEIEGIPDALAHEYIAWIEAHINQPLGRSEGSKV</sequence>
<keyword evidence="3" id="KW-1185">Reference proteome</keyword>
<dbReference type="AlphaFoldDB" id="A0A371CQ17"/>
<dbReference type="Proteomes" id="UP000256964">
    <property type="component" value="Unassembled WGS sequence"/>
</dbReference>